<accession>A0ABW9WCS7</accession>
<dbReference type="Proteomes" id="UP000466332">
    <property type="component" value="Unassembled WGS sequence"/>
</dbReference>
<reference evidence="2 3" key="1">
    <citation type="submission" date="2019-12" db="EMBL/GenBank/DDBJ databases">
        <title>Novel species isolated from a subtropical stream in China.</title>
        <authorList>
            <person name="Lu H."/>
        </authorList>
    </citation>
    <scope>NUCLEOTIDE SEQUENCE [LARGE SCALE GENOMIC DNA]</scope>
    <source>
        <strain evidence="2 3">FT109W</strain>
    </source>
</reference>
<proteinExistence type="predicted"/>
<dbReference type="RefSeq" id="WP_161043512.1">
    <property type="nucleotide sequence ID" value="NZ_WWCS01000002.1"/>
</dbReference>
<organism evidence="2 3">
    <name type="scientific">Duganella margarita</name>
    <dbReference type="NCBI Taxonomy" id="2692170"/>
    <lineage>
        <taxon>Bacteria</taxon>
        <taxon>Pseudomonadati</taxon>
        <taxon>Pseudomonadota</taxon>
        <taxon>Betaproteobacteria</taxon>
        <taxon>Burkholderiales</taxon>
        <taxon>Oxalobacteraceae</taxon>
        <taxon>Telluria group</taxon>
        <taxon>Duganella</taxon>
    </lineage>
</organism>
<keyword evidence="3" id="KW-1185">Reference proteome</keyword>
<keyword evidence="1" id="KW-1133">Transmembrane helix</keyword>
<feature type="transmembrane region" description="Helical" evidence="1">
    <location>
        <begin position="7"/>
        <end position="26"/>
    </location>
</feature>
<keyword evidence="1" id="KW-0812">Transmembrane</keyword>
<feature type="transmembrane region" description="Helical" evidence="1">
    <location>
        <begin position="73"/>
        <end position="91"/>
    </location>
</feature>
<feature type="transmembrane region" description="Helical" evidence="1">
    <location>
        <begin position="46"/>
        <end position="66"/>
    </location>
</feature>
<sequence length="107" mass="11984">MAAIDPLTTWQLVTIAGSGGFVWNMMDLWEDGKKPSDKRTPKDLRYWIFFIFWPCAGAALAWLYILDGSTLRPLLAFSIGLSISSTLQAMVAKVVPLPPPDKEERQN</sequence>
<name>A0ABW9WCS7_9BURK</name>
<evidence type="ECO:0008006" key="4">
    <source>
        <dbReference type="Google" id="ProtNLM"/>
    </source>
</evidence>
<evidence type="ECO:0000313" key="3">
    <source>
        <dbReference type="Proteomes" id="UP000466332"/>
    </source>
</evidence>
<evidence type="ECO:0000256" key="1">
    <source>
        <dbReference type="SAM" id="Phobius"/>
    </source>
</evidence>
<gene>
    <name evidence="2" type="ORF">GTP55_03050</name>
</gene>
<protein>
    <recommendedName>
        <fullName evidence="4">Holin</fullName>
    </recommendedName>
</protein>
<evidence type="ECO:0000313" key="2">
    <source>
        <dbReference type="EMBL" id="MYN38343.1"/>
    </source>
</evidence>
<keyword evidence="1" id="KW-0472">Membrane</keyword>
<comment type="caution">
    <text evidence="2">The sequence shown here is derived from an EMBL/GenBank/DDBJ whole genome shotgun (WGS) entry which is preliminary data.</text>
</comment>
<dbReference type="EMBL" id="WWCS01000002">
    <property type="protein sequence ID" value="MYN38343.1"/>
    <property type="molecule type" value="Genomic_DNA"/>
</dbReference>